<reference evidence="2 3" key="1">
    <citation type="submission" date="2018-03" db="EMBL/GenBank/DDBJ databases">
        <title>Genome sequence of the symbiotic type strain Mesorhizobium helmanticense CSLC115NT isolated from Lotus corniculatus nodules.</title>
        <authorList>
            <person name="Sannazzaro A.I."/>
            <person name="Torres Tejerizo G.A."/>
            <person name="Dip D."/>
            <person name="Caballero M."/>
            <person name="Pistorio M."/>
            <person name="Estrella M.J."/>
        </authorList>
    </citation>
    <scope>NUCLEOTIDE SEQUENCE [LARGE SCALE GENOMIC DNA]</scope>
    <source>
        <strain evidence="2 3">CSLC115N</strain>
    </source>
</reference>
<dbReference type="GO" id="GO:0004519">
    <property type="term" value="F:endonuclease activity"/>
    <property type="evidence" value="ECO:0007669"/>
    <property type="project" value="UniProtKB-KW"/>
</dbReference>
<accession>A0A2T4ILX1</accession>
<dbReference type="GO" id="GO:0003676">
    <property type="term" value="F:nucleic acid binding"/>
    <property type="evidence" value="ECO:0007669"/>
    <property type="project" value="InterPro"/>
</dbReference>
<dbReference type="Pfam" id="PF01844">
    <property type="entry name" value="HNH"/>
    <property type="match status" value="1"/>
</dbReference>
<dbReference type="GO" id="GO:0008270">
    <property type="term" value="F:zinc ion binding"/>
    <property type="evidence" value="ECO:0007669"/>
    <property type="project" value="InterPro"/>
</dbReference>
<dbReference type="InterPro" id="IPR002711">
    <property type="entry name" value="HNH"/>
</dbReference>
<evidence type="ECO:0000313" key="2">
    <source>
        <dbReference type="EMBL" id="PTE06605.1"/>
    </source>
</evidence>
<gene>
    <name evidence="2" type="ORF">C9427_30750</name>
</gene>
<dbReference type="CDD" id="cd00085">
    <property type="entry name" value="HNHc"/>
    <property type="match status" value="1"/>
</dbReference>
<sequence length="118" mass="13761">MCIQTLRRAAALKQNFCCWYCDFQMWERNCEEFARKHNISVGEAKRFQCTAEHLIARRDGGTDIASNIVAACLFCNRTRHRMPSALTHKRYRHRVSRAIRKKKWHPSSIHAALGGVCR</sequence>
<dbReference type="AlphaFoldDB" id="A0A2T4ILX1"/>
<keyword evidence="2" id="KW-0378">Hydrolase</keyword>
<name>A0A2T4ILX1_9HYPH</name>
<feature type="domain" description="HNH" evidence="1">
    <location>
        <begin position="48"/>
        <end position="81"/>
    </location>
</feature>
<dbReference type="Proteomes" id="UP000240259">
    <property type="component" value="Unassembled WGS sequence"/>
</dbReference>
<dbReference type="OrthoDB" id="9802901at2"/>
<dbReference type="EMBL" id="PZJX01000061">
    <property type="protein sequence ID" value="PTE06605.1"/>
    <property type="molecule type" value="Genomic_DNA"/>
</dbReference>
<keyword evidence="3" id="KW-1185">Reference proteome</keyword>
<protein>
    <submittedName>
        <fullName evidence="2">Restriction endonuclease</fullName>
    </submittedName>
</protein>
<evidence type="ECO:0000313" key="3">
    <source>
        <dbReference type="Proteomes" id="UP000240259"/>
    </source>
</evidence>
<organism evidence="2 3">
    <name type="scientific">Mesorhizobium helmanticense</name>
    <dbReference type="NCBI Taxonomy" id="1776423"/>
    <lineage>
        <taxon>Bacteria</taxon>
        <taxon>Pseudomonadati</taxon>
        <taxon>Pseudomonadota</taxon>
        <taxon>Alphaproteobacteria</taxon>
        <taxon>Hyphomicrobiales</taxon>
        <taxon>Phyllobacteriaceae</taxon>
        <taxon>Mesorhizobium</taxon>
    </lineage>
</organism>
<dbReference type="InterPro" id="IPR003615">
    <property type="entry name" value="HNH_nuc"/>
</dbReference>
<proteinExistence type="predicted"/>
<keyword evidence="2" id="KW-0255">Endonuclease</keyword>
<evidence type="ECO:0000259" key="1">
    <source>
        <dbReference type="Pfam" id="PF01844"/>
    </source>
</evidence>
<dbReference type="Gene3D" id="1.10.30.50">
    <property type="match status" value="1"/>
</dbReference>
<keyword evidence="2" id="KW-0540">Nuclease</keyword>
<comment type="caution">
    <text evidence="2">The sequence shown here is derived from an EMBL/GenBank/DDBJ whole genome shotgun (WGS) entry which is preliminary data.</text>
</comment>